<feature type="signal peptide" evidence="2">
    <location>
        <begin position="1"/>
        <end position="19"/>
    </location>
</feature>
<sequence length="818" mass="94657">MKKINLLFSVLTMFIPFLASVSCGNNQKNVNESSINNLPILDTNNNLGKISFKPENKADLDLSEFNRKLEFLKNKFTNNDLFQEIILQANRIENQQSLRILNSKSDELINLFLEAKNILKTKLNQLLNRINNIQASIEINLNQTLINDLNILNTDIEALKYNQIQDAFTKFTRYENYLNIIENKLVELVRKIKEFESLNQNIIDSNLSEKYLETTSQIKSWKSEILELDLAENHNNKLIKTIDHFREKYQEVISKLSTVRADIIGLKEQINSLNLTNQQLINEKINLFAKQEQISKYNLQQLIDYKNQLNDFILKVNQNTTVNIENQQTNDQILSDQEIQNYYANNPDLKYYHDTQIDNSLLLSNNSEYINMILNRSYTLTWQYLDGTTSGGTAWILDFAKLDNNNNYKLFLATNYHVAVDIYSQNDYTMYKQPNRLNNPIKHFGIGIDLQNTNNPNILNIVNKYHLQNKKYAYRFFTPTAMPKTFFLAQNFMDNISDLNENYYTDFAVLELDINLSDAPLSLSDFDNNSPLTGNNANLEWKLVLLHLQNAIKLLEKQNQKLSNSSVLVNTNNNKYATVNFDDLYFLRRNILNIKNKPNMPIFRDVLQDALDGKADTINKINSLNDNLKSIVNSDRYKFALNTYFAGFPNQNGSISTVSNLYDDDKNNLNFSINRPFFLPDTTYNNTVVANRGTEFNKMGQSKYYGVIYKGFSPNKVIGGMSGSLVLDSQTLPTGIIWGQSPTSNRFLLDNGKNINLYTPLMASFVQNREFESNNLKVFSYDLIDGTDIKYIHQRYSYKHALNQNYPELSTLLFPKNN</sequence>
<dbReference type="KEGG" id="mnh:FG904_01850"/>
<protein>
    <recommendedName>
        <fullName evidence="3">DUF31 domain-containing protein</fullName>
    </recommendedName>
</protein>
<evidence type="ECO:0000256" key="2">
    <source>
        <dbReference type="SAM" id="SignalP"/>
    </source>
</evidence>
<dbReference type="NCBIfam" id="NF045841">
    <property type="entry name" value="Ig_SerProt_MIP"/>
    <property type="match status" value="1"/>
</dbReference>
<feature type="domain" description="DUF31" evidence="3">
    <location>
        <begin position="372"/>
        <end position="739"/>
    </location>
</feature>
<reference evidence="4 5" key="1">
    <citation type="submission" date="2019-06" db="EMBL/GenBank/DDBJ databases">
        <title>Mycoplasma sp. 2F1A isolated from ostrich.</title>
        <authorList>
            <person name="Spergser J."/>
        </authorList>
    </citation>
    <scope>NUCLEOTIDE SEQUENCE [LARGE SCALE GENOMIC DNA]</scope>
    <source>
        <strain evidence="4 5">2F1A</strain>
    </source>
</reference>
<evidence type="ECO:0000256" key="1">
    <source>
        <dbReference type="SAM" id="Coils"/>
    </source>
</evidence>
<accession>A0A5B7XV47</accession>
<feature type="chain" id="PRO_5023020597" description="DUF31 domain-containing protein" evidence="2">
    <location>
        <begin position="20"/>
        <end position="818"/>
    </location>
</feature>
<dbReference type="RefSeq" id="WP_139592231.1">
    <property type="nucleotide sequence ID" value="NZ_CP040825.1"/>
</dbReference>
<dbReference type="EMBL" id="CP040825">
    <property type="protein sequence ID" value="QCZ36749.1"/>
    <property type="molecule type" value="Genomic_DNA"/>
</dbReference>
<keyword evidence="2" id="KW-0732">Signal</keyword>
<gene>
    <name evidence="4" type="ORF">FG904_01850</name>
</gene>
<feature type="coiled-coil region" evidence="1">
    <location>
        <begin position="228"/>
        <end position="283"/>
    </location>
</feature>
<dbReference type="Proteomes" id="UP000305457">
    <property type="component" value="Chromosome"/>
</dbReference>
<dbReference type="InterPro" id="IPR022382">
    <property type="entry name" value="Mycoplasma_peptidase_DUF31"/>
</dbReference>
<keyword evidence="1" id="KW-0175">Coiled coil</keyword>
<organism evidence="4 5">
    <name type="scientific">Mycoplasma nasistruthionis</name>
    <dbReference type="NCBI Taxonomy" id="353852"/>
    <lineage>
        <taxon>Bacteria</taxon>
        <taxon>Bacillati</taxon>
        <taxon>Mycoplasmatota</taxon>
        <taxon>Mollicutes</taxon>
        <taxon>Mycoplasmataceae</taxon>
        <taxon>Mycoplasma</taxon>
    </lineage>
</organism>
<dbReference type="OrthoDB" id="397369at2"/>
<dbReference type="Pfam" id="PF01732">
    <property type="entry name" value="Mycop_pep_DUF31"/>
    <property type="match status" value="1"/>
</dbReference>
<name>A0A5B7XV47_9MOLU</name>
<evidence type="ECO:0000313" key="4">
    <source>
        <dbReference type="EMBL" id="QCZ36749.1"/>
    </source>
</evidence>
<evidence type="ECO:0000313" key="5">
    <source>
        <dbReference type="Proteomes" id="UP000305457"/>
    </source>
</evidence>
<evidence type="ECO:0000259" key="3">
    <source>
        <dbReference type="Pfam" id="PF01732"/>
    </source>
</evidence>
<dbReference type="AlphaFoldDB" id="A0A5B7XV47"/>
<dbReference type="PROSITE" id="PS51257">
    <property type="entry name" value="PROKAR_LIPOPROTEIN"/>
    <property type="match status" value="1"/>
</dbReference>
<proteinExistence type="predicted"/>